<dbReference type="Gene3D" id="6.10.140.530">
    <property type="match status" value="1"/>
</dbReference>
<dbReference type="Pfam" id="PF03457">
    <property type="entry name" value="HA"/>
    <property type="match status" value="1"/>
</dbReference>
<keyword evidence="2" id="KW-0732">Signal</keyword>
<evidence type="ECO:0000256" key="2">
    <source>
        <dbReference type="SAM" id="SignalP"/>
    </source>
</evidence>
<dbReference type="EMBL" id="DS999444">
    <property type="protein sequence ID" value="EED86212.1"/>
    <property type="molecule type" value="Genomic_DNA"/>
</dbReference>
<name>B8LEN5_THAPS</name>
<dbReference type="RefSeq" id="XP_002297473.1">
    <property type="nucleotide sequence ID" value="XM_002297437.1"/>
</dbReference>
<gene>
    <name evidence="4" type="ORF">THAPSDRAFT_bd930</name>
</gene>
<dbReference type="HOGENOM" id="CLU_1028502_0_0_1"/>
<feature type="region of interest" description="Disordered" evidence="1">
    <location>
        <begin position="100"/>
        <end position="121"/>
    </location>
</feature>
<sequence length="271" mass="31158">MTSSPNIPCPIFRLMILASFLTVSIRGFNTVVHHQSGQRNIQRTTPMYYLDHDEWSPLATVDAKVDSSVQTEQKSISRQSKAKIDTAAVLVKPKKKSTPIKVVTKSSSNTTKKSKSKQRQPHTITWNIRYNQLLAYKRSQGHCLVPQNYATNPKLGLWVMAQRRQYKLLMSGKNSSLTQSRIELLKDIGFVFKVERRGPRGAYGSLRLLKNKMEYENVIVSRDDGSSDGCGERKKELVIVENFEKYMVEKSNVLSEEEIRIAWRQRFEIFQ</sequence>
<dbReference type="KEGG" id="tps:THAPSDRAFT_bd930"/>
<dbReference type="InParanoid" id="B8LEN5"/>
<feature type="chain" id="PRO_5002876681" description="Helicase-associated domain-containing protein" evidence="2">
    <location>
        <begin position="28"/>
        <end position="271"/>
    </location>
</feature>
<evidence type="ECO:0000256" key="1">
    <source>
        <dbReference type="SAM" id="MobiDB-lite"/>
    </source>
</evidence>
<accession>B8LEN5</accession>
<reference evidence="4 5" key="1">
    <citation type="journal article" date="2004" name="Science">
        <title>The genome of the diatom Thalassiosira pseudonana: ecology, evolution, and metabolism.</title>
        <authorList>
            <person name="Armbrust E.V."/>
            <person name="Berges J.A."/>
            <person name="Bowler C."/>
            <person name="Green B.R."/>
            <person name="Martinez D."/>
            <person name="Putnam N.H."/>
            <person name="Zhou S."/>
            <person name="Allen A.E."/>
            <person name="Apt K.E."/>
            <person name="Bechner M."/>
            <person name="Brzezinski M.A."/>
            <person name="Chaal B.K."/>
            <person name="Chiovitti A."/>
            <person name="Davis A.K."/>
            <person name="Demarest M.S."/>
            <person name="Detter J.C."/>
            <person name="Glavina T."/>
            <person name="Goodstein D."/>
            <person name="Hadi M.Z."/>
            <person name="Hellsten U."/>
            <person name="Hildebrand M."/>
            <person name="Jenkins B.D."/>
            <person name="Jurka J."/>
            <person name="Kapitonov V.V."/>
            <person name="Kroger N."/>
            <person name="Lau W.W."/>
            <person name="Lane T.W."/>
            <person name="Larimer F.W."/>
            <person name="Lippmeier J.C."/>
            <person name="Lucas S."/>
            <person name="Medina M."/>
            <person name="Montsant A."/>
            <person name="Obornik M."/>
            <person name="Parker M.S."/>
            <person name="Palenik B."/>
            <person name="Pazour G.J."/>
            <person name="Richardson P.M."/>
            <person name="Rynearson T.A."/>
            <person name="Saito M.A."/>
            <person name="Schwartz D.C."/>
            <person name="Thamatrakoln K."/>
            <person name="Valentin K."/>
            <person name="Vardi A."/>
            <person name="Wilkerson F.P."/>
            <person name="Rokhsar D.S."/>
        </authorList>
    </citation>
    <scope>NUCLEOTIDE SEQUENCE [LARGE SCALE GENOMIC DNA]</scope>
    <source>
        <strain evidence="4 5">CCMP1335</strain>
    </source>
</reference>
<dbReference type="eggNOG" id="ENOG502T9U4">
    <property type="taxonomic scope" value="Eukaryota"/>
</dbReference>
<reference evidence="4 5" key="2">
    <citation type="journal article" date="2008" name="Nature">
        <title>The Phaeodactylum genome reveals the evolutionary history of diatom genomes.</title>
        <authorList>
            <person name="Bowler C."/>
            <person name="Allen A.E."/>
            <person name="Badger J.H."/>
            <person name="Grimwood J."/>
            <person name="Jabbari K."/>
            <person name="Kuo A."/>
            <person name="Maheswari U."/>
            <person name="Martens C."/>
            <person name="Maumus F."/>
            <person name="Otillar R.P."/>
            <person name="Rayko E."/>
            <person name="Salamov A."/>
            <person name="Vandepoele K."/>
            <person name="Beszteri B."/>
            <person name="Gruber A."/>
            <person name="Heijde M."/>
            <person name="Katinka M."/>
            <person name="Mock T."/>
            <person name="Valentin K."/>
            <person name="Verret F."/>
            <person name="Berges J.A."/>
            <person name="Brownlee C."/>
            <person name="Cadoret J.P."/>
            <person name="Chiovitti A."/>
            <person name="Choi C.J."/>
            <person name="Coesel S."/>
            <person name="De Martino A."/>
            <person name="Detter J.C."/>
            <person name="Durkin C."/>
            <person name="Falciatore A."/>
            <person name="Fournet J."/>
            <person name="Haruta M."/>
            <person name="Huysman M.J."/>
            <person name="Jenkins B.D."/>
            <person name="Jiroutova K."/>
            <person name="Jorgensen R.E."/>
            <person name="Joubert Y."/>
            <person name="Kaplan A."/>
            <person name="Kroger N."/>
            <person name="Kroth P.G."/>
            <person name="La Roche J."/>
            <person name="Lindquist E."/>
            <person name="Lommer M."/>
            <person name="Martin-Jezequel V."/>
            <person name="Lopez P.J."/>
            <person name="Lucas S."/>
            <person name="Mangogna M."/>
            <person name="McGinnis K."/>
            <person name="Medlin L.K."/>
            <person name="Montsant A."/>
            <person name="Oudot-Le Secq M.P."/>
            <person name="Napoli C."/>
            <person name="Obornik M."/>
            <person name="Parker M.S."/>
            <person name="Petit J.L."/>
            <person name="Porcel B.M."/>
            <person name="Poulsen N."/>
            <person name="Robison M."/>
            <person name="Rychlewski L."/>
            <person name="Rynearson T.A."/>
            <person name="Schmutz J."/>
            <person name="Shapiro H."/>
            <person name="Siaut M."/>
            <person name="Stanley M."/>
            <person name="Sussman M.R."/>
            <person name="Taylor A.R."/>
            <person name="Vardi A."/>
            <person name="von Dassow P."/>
            <person name="Vyverman W."/>
            <person name="Willis A."/>
            <person name="Wyrwicz L.S."/>
            <person name="Rokhsar D.S."/>
            <person name="Weissenbach J."/>
            <person name="Armbrust E.V."/>
            <person name="Green B.R."/>
            <person name="Van de Peer Y."/>
            <person name="Grigoriev I.V."/>
        </authorList>
    </citation>
    <scope>NUCLEOTIDE SEQUENCE [LARGE SCALE GENOMIC DNA]</scope>
    <source>
        <strain evidence="4 5">CCMP1335</strain>
    </source>
</reference>
<feature type="signal peptide" evidence="2">
    <location>
        <begin position="1"/>
        <end position="27"/>
    </location>
</feature>
<evidence type="ECO:0000259" key="3">
    <source>
        <dbReference type="Pfam" id="PF03457"/>
    </source>
</evidence>
<organism evidence="4 5">
    <name type="scientific">Thalassiosira pseudonana</name>
    <name type="common">Marine diatom</name>
    <name type="synonym">Cyclotella nana</name>
    <dbReference type="NCBI Taxonomy" id="35128"/>
    <lineage>
        <taxon>Eukaryota</taxon>
        <taxon>Sar</taxon>
        <taxon>Stramenopiles</taxon>
        <taxon>Ochrophyta</taxon>
        <taxon>Bacillariophyta</taxon>
        <taxon>Coscinodiscophyceae</taxon>
        <taxon>Thalassiosirophycidae</taxon>
        <taxon>Thalassiosirales</taxon>
        <taxon>Thalassiosiraceae</taxon>
        <taxon>Thalassiosira</taxon>
    </lineage>
</organism>
<proteinExistence type="predicted"/>
<dbReference type="Proteomes" id="UP000001449">
    <property type="component" value="Unassembled WGS sequence"/>
</dbReference>
<evidence type="ECO:0000313" key="5">
    <source>
        <dbReference type="Proteomes" id="UP000001449"/>
    </source>
</evidence>
<keyword evidence="5" id="KW-1185">Reference proteome</keyword>
<evidence type="ECO:0000313" key="4">
    <source>
        <dbReference type="EMBL" id="EED86212.1"/>
    </source>
</evidence>
<dbReference type="PANTHER" id="PTHR33418:SF1">
    <property type="entry name" value="HELICASE-ASSOCIATED DOMAIN-CONTAINING PROTEIN"/>
    <property type="match status" value="1"/>
</dbReference>
<dbReference type="PANTHER" id="PTHR33418">
    <property type="entry name" value="HELICASE-ASSOCIATED"/>
    <property type="match status" value="1"/>
</dbReference>
<feature type="domain" description="Helicase-associated" evidence="3">
    <location>
        <begin position="124"/>
        <end position="190"/>
    </location>
</feature>
<dbReference type="InterPro" id="IPR005114">
    <property type="entry name" value="Helicase_assoc"/>
</dbReference>
<dbReference type="AlphaFoldDB" id="B8LEN5"/>
<dbReference type="GeneID" id="7446052"/>
<dbReference type="PaxDb" id="35128-Thapsdraft930"/>
<protein>
    <recommendedName>
        <fullName evidence="3">Helicase-associated domain-containing protein</fullName>
    </recommendedName>
</protein>